<dbReference type="InterPro" id="IPR002059">
    <property type="entry name" value="CSP_DNA-bd"/>
</dbReference>
<organism evidence="2">
    <name type="scientific">marine sediment metagenome</name>
    <dbReference type="NCBI Taxonomy" id="412755"/>
    <lineage>
        <taxon>unclassified sequences</taxon>
        <taxon>metagenomes</taxon>
        <taxon>ecological metagenomes</taxon>
    </lineage>
</organism>
<accession>A0A0F8W8N9</accession>
<dbReference type="Gene3D" id="2.40.50.140">
    <property type="entry name" value="Nucleic acid-binding proteins"/>
    <property type="match status" value="1"/>
</dbReference>
<dbReference type="EMBL" id="LAZR01066743">
    <property type="protein sequence ID" value="KKK52978.1"/>
    <property type="molecule type" value="Genomic_DNA"/>
</dbReference>
<feature type="non-terminal residue" evidence="2">
    <location>
        <position position="24"/>
    </location>
</feature>
<dbReference type="GO" id="GO:0003676">
    <property type="term" value="F:nucleic acid binding"/>
    <property type="evidence" value="ECO:0007669"/>
    <property type="project" value="InterPro"/>
</dbReference>
<protein>
    <recommendedName>
        <fullName evidence="1">CSD domain-containing protein</fullName>
    </recommendedName>
</protein>
<reference evidence="2" key="1">
    <citation type="journal article" date="2015" name="Nature">
        <title>Complex archaea that bridge the gap between prokaryotes and eukaryotes.</title>
        <authorList>
            <person name="Spang A."/>
            <person name="Saw J.H."/>
            <person name="Jorgensen S.L."/>
            <person name="Zaremba-Niedzwiedzka K."/>
            <person name="Martijn J."/>
            <person name="Lind A.E."/>
            <person name="van Eijk R."/>
            <person name="Schleper C."/>
            <person name="Guy L."/>
            <person name="Ettema T.J."/>
        </authorList>
    </citation>
    <scope>NUCLEOTIDE SEQUENCE</scope>
</reference>
<name>A0A0F8W8N9_9ZZZZ</name>
<dbReference type="Pfam" id="PF00313">
    <property type="entry name" value="CSD"/>
    <property type="match status" value="1"/>
</dbReference>
<feature type="domain" description="CSD" evidence="1">
    <location>
        <begin position="1"/>
        <end position="24"/>
    </location>
</feature>
<proteinExistence type="predicted"/>
<dbReference type="SUPFAM" id="SSF50249">
    <property type="entry name" value="Nucleic acid-binding proteins"/>
    <property type="match status" value="1"/>
</dbReference>
<gene>
    <name evidence="2" type="ORF">LCGC14_3099430</name>
</gene>
<sequence>MTQGVVKWFNTTKAFGFIKPDNSD</sequence>
<comment type="caution">
    <text evidence="2">The sequence shown here is derived from an EMBL/GenBank/DDBJ whole genome shotgun (WGS) entry which is preliminary data.</text>
</comment>
<dbReference type="PROSITE" id="PS51857">
    <property type="entry name" value="CSD_2"/>
    <property type="match status" value="1"/>
</dbReference>
<evidence type="ECO:0000313" key="2">
    <source>
        <dbReference type="EMBL" id="KKK52978.1"/>
    </source>
</evidence>
<dbReference type="InterPro" id="IPR012340">
    <property type="entry name" value="NA-bd_OB-fold"/>
</dbReference>
<dbReference type="AlphaFoldDB" id="A0A0F8W8N9"/>
<evidence type="ECO:0000259" key="1">
    <source>
        <dbReference type="PROSITE" id="PS51857"/>
    </source>
</evidence>